<keyword evidence="8" id="KW-0325">Glycoprotein</keyword>
<keyword evidence="5" id="KW-1133">Transmembrane helix</keyword>
<gene>
    <name evidence="12" type="ORF">HOLleu_31501</name>
</gene>
<evidence type="ECO:0000313" key="12">
    <source>
        <dbReference type="EMBL" id="KAJ8026615.1"/>
    </source>
</evidence>
<evidence type="ECO:0000256" key="7">
    <source>
        <dbReference type="ARBA" id="ARBA00023157"/>
    </source>
</evidence>
<feature type="disulfide bond" evidence="9">
    <location>
        <begin position="94"/>
        <end position="104"/>
    </location>
</feature>
<dbReference type="OrthoDB" id="536948at2759"/>
<comment type="caution">
    <text evidence="12">The sequence shown here is derived from an EMBL/GenBank/DDBJ whole genome shotgun (WGS) entry which is preliminary data.</text>
</comment>
<feature type="chain" id="PRO_5040464762" evidence="10">
    <location>
        <begin position="20"/>
        <end position="391"/>
    </location>
</feature>
<evidence type="ECO:0000256" key="3">
    <source>
        <dbReference type="ARBA" id="ARBA00022729"/>
    </source>
</evidence>
<evidence type="ECO:0000259" key="11">
    <source>
        <dbReference type="PROSITE" id="PS50287"/>
    </source>
</evidence>
<dbReference type="Pfam" id="PF00530">
    <property type="entry name" value="SRCR"/>
    <property type="match status" value="3"/>
</dbReference>
<accession>A0A9Q1BHC3</accession>
<dbReference type="PANTHER" id="PTHR48071">
    <property type="entry name" value="SRCR DOMAIN-CONTAINING PROTEIN"/>
    <property type="match status" value="1"/>
</dbReference>
<feature type="signal peptide" evidence="10">
    <location>
        <begin position="1"/>
        <end position="19"/>
    </location>
</feature>
<name>A0A9Q1BHC3_HOLLE</name>
<evidence type="ECO:0000256" key="8">
    <source>
        <dbReference type="ARBA" id="ARBA00023180"/>
    </source>
</evidence>
<dbReference type="AlphaFoldDB" id="A0A9Q1BHC3"/>
<keyword evidence="7 9" id="KW-1015">Disulfide bond</keyword>
<keyword evidence="4" id="KW-0677">Repeat</keyword>
<feature type="domain" description="SRCR" evidence="11">
    <location>
        <begin position="163"/>
        <end position="263"/>
    </location>
</feature>
<evidence type="ECO:0000256" key="10">
    <source>
        <dbReference type="SAM" id="SignalP"/>
    </source>
</evidence>
<dbReference type="SMART" id="SM00202">
    <property type="entry name" value="SR"/>
    <property type="match status" value="3"/>
</dbReference>
<sequence length="391" mass="42829">MQPRICFLLLTIGLTCLQAANLETENGNVRLEDGGINYGRVGIFYSGGWRTVCIDGWGLKEAAVICRQLGFISPGTIFAAEPGNETFVLSAIACSGSEQRLDECKIYGRSKLKCSQSQRAGVHCSKQDDETTQMYIENGLIRHTLPSQESQGTAQFFVDNGSIRLADGSSENEGRVEVYWNGHWGTICDDSWVQADADVVCRQLDYPSAQRAVGNAYFGEGSGKIILDDVRCLGHEDHLLKCPSLEIYQNGCSHSNDVGVVCTAKAELESSIYFREGSVRLAGSSEPNVGRVEVYYFGTWGTVCDDNWDVYDADVVCKQLGFSDGAQLVHGQGQKVFDSGQGDILLDDVLCEGTERYLTDCQHNGWYEHNCGHIEDAGVTCFKPGTDIIPD</sequence>
<dbReference type="PANTHER" id="PTHR48071:SF18">
    <property type="entry name" value="DELETED IN MALIGNANT BRAIN TUMORS 1 PROTEIN-RELATED"/>
    <property type="match status" value="1"/>
</dbReference>
<dbReference type="SUPFAM" id="SSF56487">
    <property type="entry name" value="SRCR-like"/>
    <property type="match status" value="3"/>
</dbReference>
<dbReference type="InterPro" id="IPR036772">
    <property type="entry name" value="SRCR-like_dom_sf"/>
</dbReference>
<comment type="subcellular location">
    <subcellularLocation>
        <location evidence="1">Membrane</location>
        <topology evidence="1">Single-pass membrane protein</topology>
    </subcellularLocation>
</comment>
<feature type="domain" description="SRCR" evidence="11">
    <location>
        <begin position="29"/>
        <end position="125"/>
    </location>
</feature>
<dbReference type="PROSITE" id="PS50287">
    <property type="entry name" value="SRCR_2"/>
    <property type="match status" value="3"/>
</dbReference>
<dbReference type="InterPro" id="IPR001190">
    <property type="entry name" value="SRCR"/>
</dbReference>
<evidence type="ECO:0000256" key="4">
    <source>
        <dbReference type="ARBA" id="ARBA00022737"/>
    </source>
</evidence>
<dbReference type="FunFam" id="3.10.250.10:FF:000005">
    <property type="entry name" value="Neurotrypsin isoform A"/>
    <property type="match status" value="1"/>
</dbReference>
<keyword evidence="2" id="KW-0812">Transmembrane</keyword>
<keyword evidence="13" id="KW-1185">Reference proteome</keyword>
<feature type="domain" description="SRCR" evidence="11">
    <location>
        <begin position="279"/>
        <end position="382"/>
    </location>
</feature>
<evidence type="ECO:0000313" key="13">
    <source>
        <dbReference type="Proteomes" id="UP001152320"/>
    </source>
</evidence>
<feature type="disulfide bond" evidence="9">
    <location>
        <begin position="188"/>
        <end position="252"/>
    </location>
</feature>
<dbReference type="GO" id="GO:0016020">
    <property type="term" value="C:membrane"/>
    <property type="evidence" value="ECO:0007669"/>
    <property type="project" value="UniProtKB-SubCell"/>
</dbReference>
<organism evidence="12 13">
    <name type="scientific">Holothuria leucospilota</name>
    <name type="common">Black long sea cucumber</name>
    <name type="synonym">Mertensiothuria leucospilota</name>
    <dbReference type="NCBI Taxonomy" id="206669"/>
    <lineage>
        <taxon>Eukaryota</taxon>
        <taxon>Metazoa</taxon>
        <taxon>Echinodermata</taxon>
        <taxon>Eleutherozoa</taxon>
        <taxon>Echinozoa</taxon>
        <taxon>Holothuroidea</taxon>
        <taxon>Aspidochirotacea</taxon>
        <taxon>Aspidochirotida</taxon>
        <taxon>Holothuriidae</taxon>
        <taxon>Holothuria</taxon>
    </lineage>
</organism>
<feature type="disulfide bond" evidence="9">
    <location>
        <begin position="232"/>
        <end position="242"/>
    </location>
</feature>
<evidence type="ECO:0000256" key="6">
    <source>
        <dbReference type="ARBA" id="ARBA00023136"/>
    </source>
</evidence>
<evidence type="ECO:0000256" key="9">
    <source>
        <dbReference type="PROSITE-ProRule" id="PRU00196"/>
    </source>
</evidence>
<dbReference type="EMBL" id="JAIZAY010000016">
    <property type="protein sequence ID" value="KAJ8026615.1"/>
    <property type="molecule type" value="Genomic_DNA"/>
</dbReference>
<keyword evidence="3 10" id="KW-0732">Signal</keyword>
<evidence type="ECO:0000256" key="2">
    <source>
        <dbReference type="ARBA" id="ARBA00022692"/>
    </source>
</evidence>
<comment type="caution">
    <text evidence="9">Lacks conserved residue(s) required for the propagation of feature annotation.</text>
</comment>
<evidence type="ECO:0000256" key="1">
    <source>
        <dbReference type="ARBA" id="ARBA00004167"/>
    </source>
</evidence>
<dbReference type="PRINTS" id="PR00258">
    <property type="entry name" value="SPERACTRCPTR"/>
</dbReference>
<dbReference type="FunFam" id="3.10.250.10:FF:000016">
    <property type="entry name" value="Scavenger receptor cysteine-rich protein type 12"/>
    <property type="match status" value="1"/>
</dbReference>
<reference evidence="12" key="1">
    <citation type="submission" date="2021-10" db="EMBL/GenBank/DDBJ databases">
        <title>Tropical sea cucumber genome reveals ecological adaptation and Cuvierian tubules defense mechanism.</title>
        <authorList>
            <person name="Chen T."/>
        </authorList>
    </citation>
    <scope>NUCLEOTIDE SEQUENCE</scope>
    <source>
        <strain evidence="12">Nanhai2018</strain>
        <tissue evidence="12">Muscle</tissue>
    </source>
</reference>
<evidence type="ECO:0000256" key="5">
    <source>
        <dbReference type="ARBA" id="ARBA00022989"/>
    </source>
</evidence>
<proteinExistence type="predicted"/>
<protein>
    <submittedName>
        <fullName evidence="12">Deleted in malignant brain tumors 1 protein</fullName>
    </submittedName>
</protein>
<feature type="disulfide bond" evidence="9">
    <location>
        <begin position="351"/>
        <end position="361"/>
    </location>
</feature>
<dbReference type="FunFam" id="3.10.250.10:FF:000011">
    <property type="entry name" value="Scavenger receptor class A member 5"/>
    <property type="match status" value="1"/>
</dbReference>
<dbReference type="Proteomes" id="UP001152320">
    <property type="component" value="Chromosome 16"/>
</dbReference>
<feature type="disulfide bond" evidence="9">
    <location>
        <begin position="201"/>
        <end position="262"/>
    </location>
</feature>
<keyword evidence="6" id="KW-0472">Membrane</keyword>
<dbReference type="Gene3D" id="3.10.250.10">
    <property type="entry name" value="SRCR-like domain"/>
    <property type="match status" value="3"/>
</dbReference>